<name>A0A2A3ZRA3_BREAU</name>
<evidence type="ECO:0000256" key="1">
    <source>
        <dbReference type="ARBA" id="ARBA00001946"/>
    </source>
</evidence>
<dbReference type="Pfam" id="PF00348">
    <property type="entry name" value="polyprenyl_synt"/>
    <property type="match status" value="1"/>
</dbReference>
<protein>
    <submittedName>
        <fullName evidence="7">Uncharacterized protein</fullName>
    </submittedName>
</protein>
<comment type="caution">
    <text evidence="7">The sequence shown here is derived from an EMBL/GenBank/DDBJ whole genome shotgun (WGS) entry which is preliminary data.</text>
</comment>
<comment type="cofactor">
    <cofactor evidence="1">
        <name>Mg(2+)</name>
        <dbReference type="ChEBI" id="CHEBI:18420"/>
    </cofactor>
</comment>
<dbReference type="AlphaFoldDB" id="A0A2A3ZRA3"/>
<evidence type="ECO:0000313" key="8">
    <source>
        <dbReference type="Proteomes" id="UP000217881"/>
    </source>
</evidence>
<evidence type="ECO:0000256" key="6">
    <source>
        <dbReference type="RuleBase" id="RU004466"/>
    </source>
</evidence>
<dbReference type="InterPro" id="IPR033749">
    <property type="entry name" value="Polyprenyl_synt_CS"/>
</dbReference>
<dbReference type="Gene3D" id="1.10.600.10">
    <property type="entry name" value="Farnesyl Diphosphate Synthase"/>
    <property type="match status" value="1"/>
</dbReference>
<dbReference type="GO" id="GO:0008299">
    <property type="term" value="P:isoprenoid biosynthetic process"/>
    <property type="evidence" value="ECO:0007669"/>
    <property type="project" value="InterPro"/>
</dbReference>
<keyword evidence="5" id="KW-0460">Magnesium</keyword>
<dbReference type="CDD" id="cd00685">
    <property type="entry name" value="Trans_IPPS_HT"/>
    <property type="match status" value="1"/>
</dbReference>
<dbReference type="GO" id="GO:0046872">
    <property type="term" value="F:metal ion binding"/>
    <property type="evidence" value="ECO:0007669"/>
    <property type="project" value="UniProtKB-KW"/>
</dbReference>
<comment type="similarity">
    <text evidence="2 6">Belongs to the FPP/GGPP synthase family.</text>
</comment>
<dbReference type="InterPro" id="IPR008949">
    <property type="entry name" value="Isoprenoid_synthase_dom_sf"/>
</dbReference>
<accession>A0A2A3ZRA3</accession>
<evidence type="ECO:0000256" key="3">
    <source>
        <dbReference type="ARBA" id="ARBA00022679"/>
    </source>
</evidence>
<proteinExistence type="inferred from homology"/>
<dbReference type="PANTHER" id="PTHR12001">
    <property type="entry name" value="GERANYLGERANYL PYROPHOSPHATE SYNTHASE"/>
    <property type="match status" value="1"/>
</dbReference>
<evidence type="ECO:0000256" key="5">
    <source>
        <dbReference type="ARBA" id="ARBA00022842"/>
    </source>
</evidence>
<keyword evidence="3 6" id="KW-0808">Transferase</keyword>
<dbReference type="SUPFAM" id="SSF48576">
    <property type="entry name" value="Terpenoid synthases"/>
    <property type="match status" value="1"/>
</dbReference>
<dbReference type="GO" id="GO:0004659">
    <property type="term" value="F:prenyltransferase activity"/>
    <property type="evidence" value="ECO:0007669"/>
    <property type="project" value="InterPro"/>
</dbReference>
<evidence type="ECO:0000256" key="2">
    <source>
        <dbReference type="ARBA" id="ARBA00006706"/>
    </source>
</evidence>
<keyword evidence="4" id="KW-0479">Metal-binding</keyword>
<evidence type="ECO:0000313" key="7">
    <source>
        <dbReference type="EMBL" id="PCC54057.1"/>
    </source>
</evidence>
<dbReference type="OrthoDB" id="4497239at2"/>
<dbReference type="SFLD" id="SFLDS00005">
    <property type="entry name" value="Isoprenoid_Synthase_Type_I"/>
    <property type="match status" value="1"/>
</dbReference>
<dbReference type="PANTHER" id="PTHR12001:SF85">
    <property type="entry name" value="SHORT CHAIN ISOPRENYL DIPHOSPHATE SYNTHASE"/>
    <property type="match status" value="1"/>
</dbReference>
<sequence>MRLPGLSALGWSNTSLSSSRSLPNTSSKLKTMTDSATPIGDIAFSFEDRLAQVLAEARKRSRTVSAQYGQLWDSLTHMATGGKLIRPRMLLDAHAALGGRDEHAAVDAACAMQLLHIALVIHDDVIDNDTIRRGEATISGEFASEAMSRGALRRDANAWGIATSILGGDLILTLSHSLLARLDIEDTKRRAILDIFDDTVVESAAGEHSDVWLSLHLEGANSPDVLAMVDQKTAVYSFQAPLLIAAVLAGADSGLIDDLATISRQIGVIYQLRDDVLGLFGDERETGKSNVSDLREGKETLLITFARSDPSWPEVHTLFGDKMLSNADGDRLRKVIEESGALVFVESMITQRCENLYRLIGEAALPPALSNQLIQLTSDASSRTA</sequence>
<evidence type="ECO:0000256" key="4">
    <source>
        <dbReference type="ARBA" id="ARBA00022723"/>
    </source>
</evidence>
<dbReference type="PROSITE" id="PS00723">
    <property type="entry name" value="POLYPRENYL_SYNTHASE_1"/>
    <property type="match status" value="1"/>
</dbReference>
<reference evidence="7 8" key="1">
    <citation type="journal article" date="2017" name="Elife">
        <title>Extensive horizontal gene transfer in cheese-associated bacteria.</title>
        <authorList>
            <person name="Bonham K.S."/>
            <person name="Wolfe B.E."/>
            <person name="Dutton R.J."/>
        </authorList>
    </citation>
    <scope>NUCLEOTIDE SEQUENCE [LARGE SCALE GENOMIC DNA]</scope>
    <source>
        <strain evidence="7 8">738_8</strain>
    </source>
</reference>
<dbReference type="Proteomes" id="UP000217881">
    <property type="component" value="Unassembled WGS sequence"/>
</dbReference>
<dbReference type="PROSITE" id="PS00444">
    <property type="entry name" value="POLYPRENYL_SYNTHASE_2"/>
    <property type="match status" value="1"/>
</dbReference>
<dbReference type="InterPro" id="IPR000092">
    <property type="entry name" value="Polyprenyl_synt"/>
</dbReference>
<dbReference type="EMBL" id="NRHA01000011">
    <property type="protein sequence ID" value="PCC54057.1"/>
    <property type="molecule type" value="Genomic_DNA"/>
</dbReference>
<organism evidence="7 8">
    <name type="scientific">Brevibacterium aurantiacum</name>
    <dbReference type="NCBI Taxonomy" id="273384"/>
    <lineage>
        <taxon>Bacteria</taxon>
        <taxon>Bacillati</taxon>
        <taxon>Actinomycetota</taxon>
        <taxon>Actinomycetes</taxon>
        <taxon>Micrococcales</taxon>
        <taxon>Brevibacteriaceae</taxon>
        <taxon>Brevibacterium</taxon>
    </lineage>
</organism>
<gene>
    <name evidence="7" type="ORF">CIK59_09850</name>
</gene>